<evidence type="ECO:0000313" key="2">
    <source>
        <dbReference type="EMBL" id="KAK9962101.1"/>
    </source>
</evidence>
<dbReference type="Proteomes" id="UP001479290">
    <property type="component" value="Unassembled WGS sequence"/>
</dbReference>
<protein>
    <submittedName>
        <fullName evidence="2">Uncharacterized protein</fullName>
    </submittedName>
</protein>
<dbReference type="EMBL" id="JAWDJR010000015">
    <property type="protein sequence ID" value="KAK9962101.1"/>
    <property type="molecule type" value="Genomic_DNA"/>
</dbReference>
<comment type="caution">
    <text evidence="2">The sequence shown here is derived from an EMBL/GenBank/DDBJ whole genome shotgun (WGS) entry which is preliminary data.</text>
</comment>
<organism evidence="2 3">
    <name type="scientific">Culter alburnus</name>
    <name type="common">Topmouth culter</name>
    <dbReference type="NCBI Taxonomy" id="194366"/>
    <lineage>
        <taxon>Eukaryota</taxon>
        <taxon>Metazoa</taxon>
        <taxon>Chordata</taxon>
        <taxon>Craniata</taxon>
        <taxon>Vertebrata</taxon>
        <taxon>Euteleostomi</taxon>
        <taxon>Actinopterygii</taxon>
        <taxon>Neopterygii</taxon>
        <taxon>Teleostei</taxon>
        <taxon>Ostariophysi</taxon>
        <taxon>Cypriniformes</taxon>
        <taxon>Xenocyprididae</taxon>
        <taxon>Xenocypridinae</taxon>
        <taxon>Culter</taxon>
    </lineage>
</organism>
<feature type="region of interest" description="Disordered" evidence="1">
    <location>
        <begin position="1"/>
        <end position="66"/>
    </location>
</feature>
<evidence type="ECO:0000256" key="1">
    <source>
        <dbReference type="SAM" id="MobiDB-lite"/>
    </source>
</evidence>
<gene>
    <name evidence="2" type="ORF">ABG768_007481</name>
</gene>
<reference evidence="2 3" key="1">
    <citation type="submission" date="2024-05" db="EMBL/GenBank/DDBJ databases">
        <title>A high-quality chromosomal-level genome assembly of Topmouth culter (Culter alburnus).</title>
        <authorList>
            <person name="Zhao H."/>
        </authorList>
    </citation>
    <scope>NUCLEOTIDE SEQUENCE [LARGE SCALE GENOMIC DNA]</scope>
    <source>
        <strain evidence="2">CATC2023</strain>
        <tissue evidence="2">Muscle</tissue>
    </source>
</reference>
<keyword evidence="3" id="KW-1185">Reference proteome</keyword>
<name>A0AAW1ZKS3_CULAL</name>
<accession>A0AAW1ZKS3</accession>
<sequence>MPNGTARSSCACGVHPTRGGKGDWNSFKPTAPMPDPLGRRAVKTGPGDLQAPSPRTRAFKSHPPPTPGCPAHVIKHQFAEDWGCSSTRREQGSEQLPMSLLLYTAFIIPINLVLQSPIKWQPVSVWHSEHPVERERSRRKERRRTMGAVNLTNGKLHLCKSPADSMTAFTAATDE</sequence>
<dbReference type="AlphaFoldDB" id="A0AAW1ZKS3"/>
<evidence type="ECO:0000313" key="3">
    <source>
        <dbReference type="Proteomes" id="UP001479290"/>
    </source>
</evidence>
<proteinExistence type="predicted"/>